<feature type="region of interest" description="Disordered" evidence="1">
    <location>
        <begin position="136"/>
        <end position="183"/>
    </location>
</feature>
<sequence>MQAVVSYYKIEPIELIPGLIGYKVIKEKEDNIDIKSEDEAEKISPQDSVYAIVVSSDRFKATNAPSAIRYTLPEPLKILRIGYPKDAQNPDAVSMEYITFFDKDYRLIGLDITEKFDKPFVILDFENGFTKVVSKGEINSKPKGTKEMPTTKKANKKVKSKKKKSGKRTGSRQKAKSKSTRKS</sequence>
<dbReference type="RefSeq" id="WP_221287952.1">
    <property type="nucleotide sequence ID" value="NZ_AP024597.1"/>
</dbReference>
<organism evidence="2 3">
    <name type="scientific">Stygiolobus caldivivus</name>
    <dbReference type="NCBI Taxonomy" id="2824673"/>
    <lineage>
        <taxon>Archaea</taxon>
        <taxon>Thermoproteota</taxon>
        <taxon>Thermoprotei</taxon>
        <taxon>Sulfolobales</taxon>
        <taxon>Sulfolobaceae</taxon>
        <taxon>Stygiolobus</taxon>
    </lineage>
</organism>
<proteinExistence type="predicted"/>
<dbReference type="Proteomes" id="UP000825123">
    <property type="component" value="Chromosome"/>
</dbReference>
<name>A0A8D5U7V3_9CREN</name>
<reference evidence="2 3" key="1">
    <citation type="submission" date="2021-04" db="EMBL/GenBank/DDBJ databases">
        <title>Complete genome sequence of Stygiolobus sp. KN-1.</title>
        <authorList>
            <person name="Nakamura K."/>
            <person name="Sakai H."/>
            <person name="Kurosawa N."/>
        </authorList>
    </citation>
    <scope>NUCLEOTIDE SEQUENCE [LARGE SCALE GENOMIC DNA]</scope>
    <source>
        <strain evidence="2 3">KN-1</strain>
    </source>
</reference>
<feature type="compositionally biased region" description="Basic and acidic residues" evidence="1">
    <location>
        <begin position="138"/>
        <end position="150"/>
    </location>
</feature>
<protein>
    <submittedName>
        <fullName evidence="2">Uncharacterized protein</fullName>
    </submittedName>
</protein>
<feature type="compositionally biased region" description="Basic residues" evidence="1">
    <location>
        <begin position="153"/>
        <end position="183"/>
    </location>
</feature>
<dbReference type="EMBL" id="AP024597">
    <property type="protein sequence ID" value="BCU71216.1"/>
    <property type="molecule type" value="Genomic_DNA"/>
</dbReference>
<keyword evidence="3" id="KW-1185">Reference proteome</keyword>
<gene>
    <name evidence="2" type="ORF">KN1_25130</name>
</gene>
<evidence type="ECO:0000313" key="2">
    <source>
        <dbReference type="EMBL" id="BCU71216.1"/>
    </source>
</evidence>
<dbReference type="KEGG" id="csty:KN1_25130"/>
<accession>A0A8D5U7V3</accession>
<evidence type="ECO:0000313" key="3">
    <source>
        <dbReference type="Proteomes" id="UP000825123"/>
    </source>
</evidence>
<dbReference type="AlphaFoldDB" id="A0A8D5U7V3"/>
<dbReference type="GeneID" id="66164238"/>
<evidence type="ECO:0000256" key="1">
    <source>
        <dbReference type="SAM" id="MobiDB-lite"/>
    </source>
</evidence>